<dbReference type="RefSeq" id="WP_345273972.1">
    <property type="nucleotide sequence ID" value="NZ_BAABJH010000002.1"/>
</dbReference>
<dbReference type="InterPro" id="IPR030489">
    <property type="entry name" value="TR_Rrf2-type_CS"/>
</dbReference>
<dbReference type="InterPro" id="IPR036388">
    <property type="entry name" value="WH-like_DNA-bd_sf"/>
</dbReference>
<dbReference type="Gene3D" id="1.10.10.10">
    <property type="entry name" value="Winged helix-like DNA-binding domain superfamily/Winged helix DNA-binding domain"/>
    <property type="match status" value="1"/>
</dbReference>
<name>A0ABP9F5U6_9FLAO</name>
<dbReference type="PROSITE" id="PS51197">
    <property type="entry name" value="HTH_RRF2_2"/>
    <property type="match status" value="1"/>
</dbReference>
<reference evidence="2" key="1">
    <citation type="journal article" date="2019" name="Int. J. Syst. Evol. Microbiol.">
        <title>The Global Catalogue of Microorganisms (GCM) 10K type strain sequencing project: providing services to taxonomists for standard genome sequencing and annotation.</title>
        <authorList>
            <consortium name="The Broad Institute Genomics Platform"/>
            <consortium name="The Broad Institute Genome Sequencing Center for Infectious Disease"/>
            <person name="Wu L."/>
            <person name="Ma J."/>
        </authorList>
    </citation>
    <scope>NUCLEOTIDE SEQUENCE [LARGE SCALE GENOMIC DNA]</scope>
    <source>
        <strain evidence="2">JCM 18274</strain>
    </source>
</reference>
<dbReference type="NCBIfam" id="TIGR00738">
    <property type="entry name" value="rrf2_super"/>
    <property type="match status" value="1"/>
</dbReference>
<dbReference type="EMBL" id="BAABJH010000002">
    <property type="protein sequence ID" value="GAA4895024.1"/>
    <property type="molecule type" value="Genomic_DNA"/>
</dbReference>
<dbReference type="InterPro" id="IPR036390">
    <property type="entry name" value="WH_DNA-bd_sf"/>
</dbReference>
<sequence length="143" mass="15944">MLSNSSKYAIKGVLFLALNSSEDRKIMVKDIAKPINVPQAYIAKLLQELVKEGIISSTRGPKGGFYLSERNKNVTVFSILNSIDGEKRLTTCMLSLEKCDNDKPCPLHNILSPSRKKILEILKTKTVKELALDVKQGHSYLPL</sequence>
<dbReference type="InterPro" id="IPR000944">
    <property type="entry name" value="Tscrpt_reg_Rrf2"/>
</dbReference>
<keyword evidence="2" id="KW-1185">Reference proteome</keyword>
<evidence type="ECO:0000313" key="1">
    <source>
        <dbReference type="EMBL" id="GAA4895024.1"/>
    </source>
</evidence>
<accession>A0ABP9F5U6</accession>
<organism evidence="1 2">
    <name type="scientific">Flaviramulus aquimarinus</name>
    <dbReference type="NCBI Taxonomy" id="1170456"/>
    <lineage>
        <taxon>Bacteria</taxon>
        <taxon>Pseudomonadati</taxon>
        <taxon>Bacteroidota</taxon>
        <taxon>Flavobacteriia</taxon>
        <taxon>Flavobacteriales</taxon>
        <taxon>Flavobacteriaceae</taxon>
        <taxon>Flaviramulus</taxon>
    </lineage>
</organism>
<comment type="caution">
    <text evidence="1">The sequence shown here is derived from an EMBL/GenBank/DDBJ whole genome shotgun (WGS) entry which is preliminary data.</text>
</comment>
<dbReference type="Proteomes" id="UP001500433">
    <property type="component" value="Unassembled WGS sequence"/>
</dbReference>
<dbReference type="PROSITE" id="PS01332">
    <property type="entry name" value="HTH_RRF2_1"/>
    <property type="match status" value="1"/>
</dbReference>
<proteinExistence type="predicted"/>
<protein>
    <submittedName>
        <fullName evidence="1">RrF2 family transcriptional regulator</fullName>
    </submittedName>
</protein>
<evidence type="ECO:0000313" key="2">
    <source>
        <dbReference type="Proteomes" id="UP001500433"/>
    </source>
</evidence>
<gene>
    <name evidence="1" type="ORF">GCM10023311_19670</name>
</gene>
<dbReference type="SUPFAM" id="SSF46785">
    <property type="entry name" value="Winged helix' DNA-binding domain"/>
    <property type="match status" value="1"/>
</dbReference>
<dbReference type="PANTHER" id="PTHR33221">
    <property type="entry name" value="WINGED HELIX-TURN-HELIX TRANSCRIPTIONAL REGULATOR, RRF2 FAMILY"/>
    <property type="match status" value="1"/>
</dbReference>
<dbReference type="Pfam" id="PF02082">
    <property type="entry name" value="Rrf2"/>
    <property type="match status" value="1"/>
</dbReference>
<dbReference type="PANTHER" id="PTHR33221:SF13">
    <property type="entry name" value="TRANSCRIPTIONAL REGULATOR-RELATED"/>
    <property type="match status" value="1"/>
</dbReference>